<accession>Q4RKP0</accession>
<evidence type="ECO:0000256" key="4">
    <source>
        <dbReference type="ARBA" id="ARBA00022737"/>
    </source>
</evidence>
<dbReference type="PANTHER" id="PTHR10574">
    <property type="entry name" value="NETRIN/LAMININ-RELATED"/>
    <property type="match status" value="1"/>
</dbReference>
<dbReference type="InterPro" id="IPR002049">
    <property type="entry name" value="LE_dom"/>
</dbReference>
<dbReference type="Pfam" id="PF00053">
    <property type="entry name" value="EGF_laminin"/>
    <property type="match status" value="4"/>
</dbReference>
<dbReference type="SMART" id="SM00180">
    <property type="entry name" value="EGF_Lam"/>
    <property type="match status" value="4"/>
</dbReference>
<reference evidence="11" key="1">
    <citation type="journal article" date="2004" name="Nature">
        <title>Genome duplication in the teleost fish Tetraodon nigroviridis reveals the early vertebrate proto-karyotype.</title>
        <authorList>
            <person name="Jaillon O."/>
            <person name="Aury J.-M."/>
            <person name="Brunet F."/>
            <person name="Petit J.-L."/>
            <person name="Stange-Thomann N."/>
            <person name="Mauceli E."/>
            <person name="Bouneau L."/>
            <person name="Fischer C."/>
            <person name="Ozouf-Costaz C."/>
            <person name="Bernot A."/>
            <person name="Nicaud S."/>
            <person name="Jaffe D."/>
            <person name="Fisher S."/>
            <person name="Lutfalla G."/>
            <person name="Dossat C."/>
            <person name="Segurens B."/>
            <person name="Dasilva C."/>
            <person name="Salanoubat M."/>
            <person name="Levy M."/>
            <person name="Boudet N."/>
            <person name="Castellano S."/>
            <person name="Anthouard V."/>
            <person name="Jubin C."/>
            <person name="Castelli V."/>
            <person name="Katinka M."/>
            <person name="Vacherie B."/>
            <person name="Biemont C."/>
            <person name="Skalli Z."/>
            <person name="Cattolico L."/>
            <person name="Poulain J."/>
            <person name="De Berardinis V."/>
            <person name="Cruaud C."/>
            <person name="Duprat S."/>
            <person name="Brottier P."/>
            <person name="Coutanceau J.-P."/>
            <person name="Gouzy J."/>
            <person name="Parra G."/>
            <person name="Lardier G."/>
            <person name="Chapple C."/>
            <person name="McKernan K.J."/>
            <person name="McEwan P."/>
            <person name="Bosak S."/>
            <person name="Kellis M."/>
            <person name="Volff J.-N."/>
            <person name="Guigo R."/>
            <person name="Zody M.C."/>
            <person name="Mesirov J."/>
            <person name="Lindblad-Toh K."/>
            <person name="Birren B."/>
            <person name="Nusbaum C."/>
            <person name="Kahn D."/>
            <person name="Robinson-Rechavi M."/>
            <person name="Laudet V."/>
            <person name="Schachter V."/>
            <person name="Quetier F."/>
            <person name="Saurin W."/>
            <person name="Scarpelli C."/>
            <person name="Wincker P."/>
            <person name="Lander E.S."/>
            <person name="Weissenbach J."/>
            <person name="Roest Crollius H."/>
        </authorList>
    </citation>
    <scope>NUCLEOTIDE SEQUENCE [LARGE SCALE GENOMIC DNA]</scope>
</reference>
<feature type="non-terminal residue" evidence="11">
    <location>
        <position position="713"/>
    </location>
</feature>
<evidence type="ECO:0000256" key="6">
    <source>
        <dbReference type="ARBA" id="ARBA00023180"/>
    </source>
</evidence>
<keyword evidence="7 8" id="KW-0424">Laminin EGF-like domain</keyword>
<dbReference type="FunFam" id="2.10.25.10:FF:000090">
    <property type="entry name" value="laminin subunit alpha"/>
    <property type="match status" value="1"/>
</dbReference>
<dbReference type="GO" id="GO:0005576">
    <property type="term" value="C:extracellular region"/>
    <property type="evidence" value="ECO:0007669"/>
    <property type="project" value="UniProtKB-SubCell"/>
</dbReference>
<evidence type="ECO:0000256" key="8">
    <source>
        <dbReference type="PROSITE-ProRule" id="PRU00460"/>
    </source>
</evidence>
<keyword evidence="3" id="KW-0732">Signal</keyword>
<dbReference type="Gene3D" id="2.60.120.260">
    <property type="entry name" value="Galactose-binding domain-like"/>
    <property type="match status" value="1"/>
</dbReference>
<dbReference type="Gene3D" id="2.170.300.10">
    <property type="entry name" value="Tie2 ligand-binding domain superfamily"/>
    <property type="match status" value="2"/>
</dbReference>
<feature type="domain" description="Laminin N-terminal" evidence="10">
    <location>
        <begin position="57"/>
        <end position="312"/>
    </location>
</feature>
<dbReference type="GO" id="GO:0009887">
    <property type="term" value="P:animal organ morphogenesis"/>
    <property type="evidence" value="ECO:0007669"/>
    <property type="project" value="TreeGrafter"/>
</dbReference>
<proteinExistence type="predicted"/>
<feature type="disulfide bond" evidence="8">
    <location>
        <begin position="473"/>
        <end position="487"/>
    </location>
</feature>
<dbReference type="SMART" id="SM00136">
    <property type="entry name" value="LamNT"/>
    <property type="match status" value="1"/>
</dbReference>
<evidence type="ECO:0000256" key="2">
    <source>
        <dbReference type="ARBA" id="ARBA00022525"/>
    </source>
</evidence>
<dbReference type="InterPro" id="IPR013320">
    <property type="entry name" value="ConA-like_dom_sf"/>
</dbReference>
<dbReference type="PROSITE" id="PS50027">
    <property type="entry name" value="EGF_LAM_2"/>
    <property type="match status" value="2"/>
</dbReference>
<evidence type="ECO:0000256" key="7">
    <source>
        <dbReference type="ARBA" id="ARBA00023292"/>
    </source>
</evidence>
<keyword evidence="4" id="KW-0677">Repeat</keyword>
<dbReference type="PRINTS" id="PR00011">
    <property type="entry name" value="EGFLAMININ"/>
</dbReference>
<reference evidence="11" key="2">
    <citation type="submission" date="2004-02" db="EMBL/GenBank/DDBJ databases">
        <authorList>
            <consortium name="Genoscope"/>
            <consortium name="Whitehead Institute Centre for Genome Research"/>
        </authorList>
    </citation>
    <scope>NUCLEOTIDE SEQUENCE</scope>
</reference>
<dbReference type="InterPro" id="IPR008211">
    <property type="entry name" value="Laminin_N"/>
</dbReference>
<sequence length="713" mass="79657">QVHDRHVSLFLDGLEEDGTPFDTQVLSTRMSDRSEDGAAMWVGLSSNGSNQFIGWMRDFRFYPATLSNREIMEVYSGVLPKLHAQSECRCPQTHPRVHPLIERYCISNGVEDTTNDRVLRLNLNAHPLSYMNDQDMGTSWISKIMSPQELDEGVTITLDLANGQYQVFHVIVQFGGLLPETVLIQRRKLDLADLDSDARSEQPWLDWQYMARNCSVFEMQNNGPLLKPDSVNCMQLPKDVPFSGGNITFSLLTPEPNPRPGYNDFYNNPALQKMVHATWVRIHLSGQYHTRETTVSLRHRYYAIKEITISGRCECHGHANHCDTSGTAYRCLCAPESHTEGDNEHVEGHSCDTCHRGYHTLERRNSLGCLPCVCDIYGTVPGGVCDEWTGQCPCREGVEGSQCTNCAPNYYNRSGNSREERFWSCVPCVCDPKGTVPWSVCDTTTGQCVCIPTHHGQDCSGCRTVGGQHCDQCHDMFYGFNPGLGRCQPCTCDLMGSVNGSCHPDSGVCSCKLLVVHRMKPSAQSVYVVEGLKPYNMYNFTVTVCTKTGCITSLPGAGRTLPAGIGLSFKTRSTDGLLLAAFSPGNQEEFLAIQIKDGRPYFLFDPQVRRLLTLLRNVRVKSFEISYTHACTDLHTHAHTHTHTHTHTRAIDVSNCIGIYAAFIYFNHLTNWLTFTSLFIFSFGVLPPLPFSPFLSPPSFPMKPPFSLSIAPI</sequence>
<dbReference type="PANTHER" id="PTHR10574:SF274">
    <property type="entry name" value="USHERIN"/>
    <property type="match status" value="1"/>
</dbReference>
<feature type="domain" description="Laminin EGF-like" evidence="9">
    <location>
        <begin position="372"/>
        <end position="427"/>
    </location>
</feature>
<evidence type="ECO:0000256" key="3">
    <source>
        <dbReference type="ARBA" id="ARBA00022729"/>
    </source>
</evidence>
<comment type="caution">
    <text evidence="11">The sequence shown here is derived from an EMBL/GenBank/DDBJ whole genome shotgun (WGS) entry which is preliminary data.</text>
</comment>
<gene>
    <name evidence="11" type="ORF">GSTENG00032846001</name>
</gene>
<dbReference type="SUPFAM" id="SSF49899">
    <property type="entry name" value="Concanavalin A-like lectins/glucanases"/>
    <property type="match status" value="2"/>
</dbReference>
<evidence type="ECO:0000256" key="5">
    <source>
        <dbReference type="ARBA" id="ARBA00023157"/>
    </source>
</evidence>
<keyword evidence="2" id="KW-0964">Secreted</keyword>
<comment type="subcellular location">
    <subcellularLocation>
        <location evidence="1">Secreted</location>
    </subcellularLocation>
</comment>
<comment type="caution">
    <text evidence="8">Lacks conserved residue(s) required for the propagation of feature annotation.</text>
</comment>
<dbReference type="Pfam" id="PF00055">
    <property type="entry name" value="Laminin_N"/>
    <property type="match status" value="1"/>
</dbReference>
<organism evidence="11">
    <name type="scientific">Tetraodon nigroviridis</name>
    <name type="common">Spotted green pufferfish</name>
    <name type="synonym">Chelonodon nigroviridis</name>
    <dbReference type="NCBI Taxonomy" id="99883"/>
    <lineage>
        <taxon>Eukaryota</taxon>
        <taxon>Metazoa</taxon>
        <taxon>Chordata</taxon>
        <taxon>Craniata</taxon>
        <taxon>Vertebrata</taxon>
        <taxon>Euteleostomi</taxon>
        <taxon>Actinopterygii</taxon>
        <taxon>Neopterygii</taxon>
        <taxon>Teleostei</taxon>
        <taxon>Neoteleostei</taxon>
        <taxon>Acanthomorphata</taxon>
        <taxon>Eupercaria</taxon>
        <taxon>Tetraodontiformes</taxon>
        <taxon>Tetradontoidea</taxon>
        <taxon>Tetraodontidae</taxon>
        <taxon>Tetraodon</taxon>
    </lineage>
</organism>
<dbReference type="CDD" id="cd00055">
    <property type="entry name" value="EGF_Lam"/>
    <property type="match status" value="3"/>
</dbReference>
<dbReference type="InterPro" id="IPR050440">
    <property type="entry name" value="Laminin/Netrin_ECM"/>
</dbReference>
<dbReference type="EMBL" id="CAAE01015026">
    <property type="protein sequence ID" value="CAG11042.1"/>
    <property type="molecule type" value="Genomic_DNA"/>
</dbReference>
<name>Q4RKP0_TETNG</name>
<evidence type="ECO:0000313" key="11">
    <source>
        <dbReference type="EMBL" id="CAG11042.1"/>
    </source>
</evidence>
<evidence type="ECO:0000259" key="9">
    <source>
        <dbReference type="PROSITE" id="PS50027"/>
    </source>
</evidence>
<evidence type="ECO:0000256" key="1">
    <source>
        <dbReference type="ARBA" id="ARBA00004613"/>
    </source>
</evidence>
<feature type="domain" description="Laminin EGF-like" evidence="9">
    <location>
        <begin position="428"/>
        <end position="489"/>
    </location>
</feature>
<dbReference type="PROSITE" id="PS01248">
    <property type="entry name" value="EGF_LAM_1"/>
    <property type="match status" value="1"/>
</dbReference>
<dbReference type="PROSITE" id="PS51117">
    <property type="entry name" value="LAMININ_NTER"/>
    <property type="match status" value="1"/>
</dbReference>
<dbReference type="AlphaFoldDB" id="Q4RKP0"/>
<feature type="disulfide bond" evidence="8">
    <location>
        <begin position="394"/>
        <end position="403"/>
    </location>
</feature>
<dbReference type="Gene3D" id="2.60.120.200">
    <property type="match status" value="1"/>
</dbReference>
<dbReference type="SUPFAM" id="SSF57196">
    <property type="entry name" value="EGF/Laminin"/>
    <property type="match status" value="1"/>
</dbReference>
<evidence type="ECO:0000259" key="10">
    <source>
        <dbReference type="PROSITE" id="PS51117"/>
    </source>
</evidence>
<keyword evidence="6" id="KW-0325">Glycoprotein</keyword>
<dbReference type="GO" id="GO:0009888">
    <property type="term" value="P:tissue development"/>
    <property type="evidence" value="ECO:0007669"/>
    <property type="project" value="TreeGrafter"/>
</dbReference>
<protein>
    <submittedName>
        <fullName evidence="11">(spotted green pufferfish) hypothetical protein</fullName>
    </submittedName>
</protein>
<keyword evidence="5 8" id="KW-1015">Disulfide bond</keyword>
<dbReference type="KEGG" id="tng:GSTEN00032846G001"/>
<dbReference type="OrthoDB" id="5984158at2759"/>